<keyword evidence="1" id="KW-0808">Transferase</keyword>
<reference evidence="1 2" key="1">
    <citation type="submission" date="2017-02" db="EMBL/GenBank/DDBJ databases">
        <title>Whole genome sequencing of Helicobacter bilis strain AAQJH.</title>
        <authorList>
            <person name="Conlan S."/>
            <person name="Thomas P.J."/>
            <person name="Mullikin J."/>
            <person name="Palmore T.N."/>
            <person name="Frank K.M."/>
            <person name="Segre J.A."/>
        </authorList>
    </citation>
    <scope>NUCLEOTIDE SEQUENCE [LARGE SCALE GENOMIC DNA]</scope>
    <source>
        <strain evidence="1 2">AAQJH</strain>
    </source>
</reference>
<dbReference type="Proteomes" id="UP000188298">
    <property type="component" value="Chromosome"/>
</dbReference>
<name>A0A1Q2LJZ1_9HELI</name>
<dbReference type="GO" id="GO:0016740">
    <property type="term" value="F:transferase activity"/>
    <property type="evidence" value="ECO:0007669"/>
    <property type="project" value="UniProtKB-KW"/>
</dbReference>
<proteinExistence type="predicted"/>
<dbReference type="Pfam" id="PF14305">
    <property type="entry name" value="ATPgrasp_TupA"/>
    <property type="match status" value="1"/>
</dbReference>
<sequence length="173" mass="20645">MTKLTNHLNTNFYTLYREWHYKDIEPRIFAEEMLLDGTKDPDTYKFHIFQGLEDHYIQLTADRFTNYKRTILDKDWQLAPFGFLYDNTNNPIPPKPSELEHLKRLAFMLSQMFDYVRVDLYYMPFAKGQKIVVGELTFTHACGTERLVPESWDKKLGDMWKHTSYNRGSDEGK</sequence>
<protein>
    <submittedName>
        <fullName evidence="1">Glycosyltransferase</fullName>
    </submittedName>
</protein>
<evidence type="ECO:0000313" key="2">
    <source>
        <dbReference type="Proteomes" id="UP000188298"/>
    </source>
</evidence>
<dbReference type="EMBL" id="CP019645">
    <property type="protein sequence ID" value="AQQ60705.1"/>
    <property type="molecule type" value="Genomic_DNA"/>
</dbReference>
<evidence type="ECO:0000313" key="1">
    <source>
        <dbReference type="EMBL" id="AQQ60705.1"/>
    </source>
</evidence>
<gene>
    <name evidence="1" type="ORF">XJ32_06580</name>
</gene>
<accession>A0A1Q2LJZ1</accession>
<dbReference type="AlphaFoldDB" id="A0A1Q2LJZ1"/>
<dbReference type="InterPro" id="IPR029465">
    <property type="entry name" value="ATPgrasp_TupA"/>
</dbReference>
<dbReference type="KEGG" id="hbl:XJ32_06580"/>
<organism evidence="1 2">
    <name type="scientific">Helicobacter bilis</name>
    <dbReference type="NCBI Taxonomy" id="37372"/>
    <lineage>
        <taxon>Bacteria</taxon>
        <taxon>Pseudomonadati</taxon>
        <taxon>Campylobacterota</taxon>
        <taxon>Epsilonproteobacteria</taxon>
        <taxon>Campylobacterales</taxon>
        <taxon>Helicobacteraceae</taxon>
        <taxon>Helicobacter</taxon>
    </lineage>
</organism>